<protein>
    <submittedName>
        <fullName evidence="1">Uncharacterized protein</fullName>
    </submittedName>
</protein>
<comment type="caution">
    <text evidence="1">The sequence shown here is derived from an EMBL/GenBank/DDBJ whole genome shotgun (WGS) entry which is preliminary data.</text>
</comment>
<organism evidence="1 2">
    <name type="scientific">Granulicella mallensis</name>
    <dbReference type="NCBI Taxonomy" id="940614"/>
    <lineage>
        <taxon>Bacteria</taxon>
        <taxon>Pseudomonadati</taxon>
        <taxon>Acidobacteriota</taxon>
        <taxon>Terriglobia</taxon>
        <taxon>Terriglobales</taxon>
        <taxon>Acidobacteriaceae</taxon>
        <taxon>Granulicella</taxon>
    </lineage>
</organism>
<dbReference type="AlphaFoldDB" id="A0A7W7ZNT9"/>
<dbReference type="RefSeq" id="WP_184253807.1">
    <property type="nucleotide sequence ID" value="NZ_JACHIO010000004.1"/>
</dbReference>
<name>A0A7W7ZNT9_9BACT</name>
<dbReference type="Proteomes" id="UP000584867">
    <property type="component" value="Unassembled WGS sequence"/>
</dbReference>
<reference evidence="1 2" key="1">
    <citation type="submission" date="2020-08" db="EMBL/GenBank/DDBJ databases">
        <title>Genomic Encyclopedia of Type Strains, Phase IV (KMG-V): Genome sequencing to study the core and pangenomes of soil and plant-associated prokaryotes.</title>
        <authorList>
            <person name="Whitman W."/>
        </authorList>
    </citation>
    <scope>NUCLEOTIDE SEQUENCE [LARGE SCALE GENOMIC DNA]</scope>
    <source>
        <strain evidence="1 2">X5P3</strain>
    </source>
</reference>
<evidence type="ECO:0000313" key="1">
    <source>
        <dbReference type="EMBL" id="MBB5062982.1"/>
    </source>
</evidence>
<evidence type="ECO:0000313" key="2">
    <source>
        <dbReference type="Proteomes" id="UP000584867"/>
    </source>
</evidence>
<sequence length="245" mass="27352">MQIKLDPIEMASPWQAALLRVSAFPVPTGELNPIRFLLQTLSEVLMQKYGLRHEILLQLWNLSPQTGSNVLSAHMKAWSPEFGLGVWPDRGAPQGWTEEAMVDAAAAVFRGDEPARPSHRLLRLTAAENQRIDTAAKMRGFGVQIELFSKDPIELIQERGRELFLPSITEERFQGEPFYLPVLDRASLAAAGSAEQLDSWLCGVEVYIRESAEDKGVLILSRFPLESVLDEVARLFASKQALQSL</sequence>
<gene>
    <name evidence="1" type="ORF">HDF15_001319</name>
</gene>
<dbReference type="EMBL" id="JACHIO010000004">
    <property type="protein sequence ID" value="MBB5062982.1"/>
    <property type="molecule type" value="Genomic_DNA"/>
</dbReference>
<accession>A0A7W7ZNT9</accession>
<proteinExistence type="predicted"/>